<dbReference type="GO" id="GO:0003677">
    <property type="term" value="F:DNA binding"/>
    <property type="evidence" value="ECO:0007669"/>
    <property type="project" value="UniProtKB-UniRule"/>
</dbReference>
<dbReference type="PIRSF" id="PIRSF006092">
    <property type="entry name" value="GreA_GreB"/>
    <property type="match status" value="1"/>
</dbReference>
<evidence type="ECO:0000259" key="10">
    <source>
        <dbReference type="Pfam" id="PF03449"/>
    </source>
</evidence>
<evidence type="ECO:0000256" key="4">
    <source>
        <dbReference type="ARBA" id="ARBA00023125"/>
    </source>
</evidence>
<keyword evidence="12" id="KW-1185">Reference proteome</keyword>
<dbReference type="Pfam" id="PF01272">
    <property type="entry name" value="GreA_GreB"/>
    <property type="match status" value="1"/>
</dbReference>
<keyword evidence="4 8" id="KW-0238">DNA-binding</keyword>
<dbReference type="InterPro" id="IPR036953">
    <property type="entry name" value="GreA/GreB_C_sf"/>
</dbReference>
<dbReference type="SUPFAM" id="SSF46557">
    <property type="entry name" value="GreA transcript cleavage protein, N-terminal domain"/>
    <property type="match status" value="1"/>
</dbReference>
<dbReference type="GO" id="GO:0003746">
    <property type="term" value="F:translation elongation factor activity"/>
    <property type="evidence" value="ECO:0007669"/>
    <property type="project" value="UniProtKB-KW"/>
</dbReference>
<evidence type="ECO:0000256" key="2">
    <source>
        <dbReference type="ARBA" id="ARBA00013729"/>
    </source>
</evidence>
<dbReference type="InterPro" id="IPR022691">
    <property type="entry name" value="Tscrpt_elong_fac_GreA/B_N"/>
</dbReference>
<proteinExistence type="inferred from homology"/>
<keyword evidence="3 8" id="KW-0805">Transcription regulation</keyword>
<evidence type="ECO:0000256" key="3">
    <source>
        <dbReference type="ARBA" id="ARBA00023015"/>
    </source>
</evidence>
<evidence type="ECO:0000256" key="8">
    <source>
        <dbReference type="HAMAP-Rule" id="MF_00105"/>
    </source>
</evidence>
<evidence type="ECO:0000256" key="6">
    <source>
        <dbReference type="ARBA" id="ARBA00024916"/>
    </source>
</evidence>
<dbReference type="PANTHER" id="PTHR30437">
    <property type="entry name" value="TRANSCRIPTION ELONGATION FACTOR GREA"/>
    <property type="match status" value="1"/>
</dbReference>
<dbReference type="Proteomes" id="UP000254134">
    <property type="component" value="Unassembled WGS sequence"/>
</dbReference>
<keyword evidence="11" id="KW-0251">Elongation factor</keyword>
<dbReference type="SUPFAM" id="SSF54534">
    <property type="entry name" value="FKBP-like"/>
    <property type="match status" value="1"/>
</dbReference>
<dbReference type="GO" id="GO:0006354">
    <property type="term" value="P:DNA-templated transcription elongation"/>
    <property type="evidence" value="ECO:0007669"/>
    <property type="project" value="TreeGrafter"/>
</dbReference>
<dbReference type="InterPro" id="IPR001437">
    <property type="entry name" value="Tscrpt_elong_fac_GreA/B_C"/>
</dbReference>
<dbReference type="AlphaFoldDB" id="A0A7M2Z2I1"/>
<evidence type="ECO:0000256" key="7">
    <source>
        <dbReference type="ARBA" id="ARBA00030776"/>
    </source>
</evidence>
<dbReference type="EMBL" id="QQZY01000001">
    <property type="protein sequence ID" value="RDI76172.1"/>
    <property type="molecule type" value="Genomic_DNA"/>
</dbReference>
<dbReference type="HAMAP" id="MF_00105">
    <property type="entry name" value="GreA_GreB"/>
    <property type="match status" value="1"/>
</dbReference>
<feature type="domain" description="Transcription elongation factor GreA/GreB N-terminal" evidence="10">
    <location>
        <begin position="8"/>
        <end position="76"/>
    </location>
</feature>
<gene>
    <name evidence="8" type="primary">greA</name>
    <name evidence="11" type="ORF">Gocc_0591</name>
</gene>
<dbReference type="PANTHER" id="PTHR30437:SF4">
    <property type="entry name" value="TRANSCRIPTION ELONGATION FACTOR GREA"/>
    <property type="match status" value="1"/>
</dbReference>
<evidence type="ECO:0000313" key="12">
    <source>
        <dbReference type="Proteomes" id="UP000254134"/>
    </source>
</evidence>
<dbReference type="RefSeq" id="WP_114795009.1">
    <property type="nucleotide sequence ID" value="NZ_QQZY01000001.1"/>
</dbReference>
<evidence type="ECO:0000256" key="1">
    <source>
        <dbReference type="ARBA" id="ARBA00008213"/>
    </source>
</evidence>
<dbReference type="GO" id="GO:0032784">
    <property type="term" value="P:regulation of DNA-templated transcription elongation"/>
    <property type="evidence" value="ECO:0007669"/>
    <property type="project" value="UniProtKB-UniRule"/>
</dbReference>
<keyword evidence="11" id="KW-0648">Protein biosynthesis</keyword>
<comment type="function">
    <text evidence="6 8">Necessary for efficient RNA polymerase transcription elongation past template-encoded arresting sites. The arresting sites in DNA have the property of trapping a certain fraction of elongating RNA polymerases that pass through, resulting in locked ternary complexes. Cleavage of the nascent transcript by cleavage factors such as GreA or GreB allows the resumption of elongation from the new 3'terminus. GreA releases sequences of 2 to 3 nucleotides.</text>
</comment>
<name>A0A7M2Z2I1_9ACTN</name>
<reference evidence="12" key="2">
    <citation type="journal article" date="2019" name="MicrobiologyOpen">
        <title>High-quality draft genome sequence of Gaiella occulta isolated from a 150 meter deep mineral water borehole and comparison with the genome sequences of other deep-branching lineages of the phylum Actinobacteria.</title>
        <authorList>
            <person name="Severino R."/>
            <person name="Froufe H.J.C."/>
            <person name="Barroso C."/>
            <person name="Albuquerque L."/>
            <person name="Lobo-da-Cunha A."/>
            <person name="da Costa M.S."/>
            <person name="Egas C."/>
        </authorList>
    </citation>
    <scope>NUCLEOTIDE SEQUENCE [LARGE SCALE GENOMIC DNA]</scope>
    <source>
        <strain evidence="12">F2-233</strain>
    </source>
</reference>
<evidence type="ECO:0000313" key="11">
    <source>
        <dbReference type="EMBL" id="RDI76172.1"/>
    </source>
</evidence>
<keyword evidence="5 8" id="KW-0804">Transcription</keyword>
<dbReference type="Gene3D" id="3.10.50.30">
    <property type="entry name" value="Transcription elongation factor, GreA/GreB, C-terminal domain"/>
    <property type="match status" value="1"/>
</dbReference>
<organism evidence="11 12">
    <name type="scientific">Gaiella occulta</name>
    <dbReference type="NCBI Taxonomy" id="1002870"/>
    <lineage>
        <taxon>Bacteria</taxon>
        <taxon>Bacillati</taxon>
        <taxon>Actinomycetota</taxon>
        <taxon>Thermoleophilia</taxon>
        <taxon>Gaiellales</taxon>
        <taxon>Gaiellaceae</taxon>
        <taxon>Gaiella</taxon>
    </lineage>
</organism>
<dbReference type="InterPro" id="IPR028624">
    <property type="entry name" value="Tscrpt_elong_fac_GreA/B"/>
</dbReference>
<reference evidence="11 12" key="1">
    <citation type="submission" date="2018-07" db="EMBL/GenBank/DDBJ databases">
        <title>High-quality-draft genome sequence of Gaiella occulta.</title>
        <authorList>
            <person name="Severino R."/>
            <person name="Froufe H.J.C."/>
            <person name="Rainey F.A."/>
            <person name="Barroso C."/>
            <person name="Albuquerque L."/>
            <person name="Lobo-Da-Cunha A."/>
            <person name="Da Costa M.S."/>
            <person name="Egas C."/>
        </authorList>
    </citation>
    <scope>NUCLEOTIDE SEQUENCE [LARGE SCALE GENOMIC DNA]</scope>
    <source>
        <strain evidence="11 12">F2-233</strain>
    </source>
</reference>
<sequence length="150" mass="15862">MSDLEGQQLTAAQRAALEAELADMEGPQRAAAVAAIATAREFGDLSENFEYHAAKNEQGLLEARIRKLRHRLHNAVTVEHTSTDTVGVGSIVEIEDEQGEKMEIEISSVGGVSPDSPLGRALMGATVGTAVDVPAPRGAWQATIVSIRSS</sequence>
<dbReference type="GO" id="GO:0070063">
    <property type="term" value="F:RNA polymerase binding"/>
    <property type="evidence" value="ECO:0007669"/>
    <property type="project" value="InterPro"/>
</dbReference>
<dbReference type="FunFam" id="1.10.287.180:FF:000001">
    <property type="entry name" value="Transcription elongation factor GreA"/>
    <property type="match status" value="1"/>
</dbReference>
<dbReference type="Gene3D" id="1.10.287.180">
    <property type="entry name" value="Transcription elongation factor, GreA/GreB, N-terminal domain"/>
    <property type="match status" value="1"/>
</dbReference>
<comment type="similarity">
    <text evidence="1 8">Belongs to the GreA/GreB family.</text>
</comment>
<dbReference type="InterPro" id="IPR023459">
    <property type="entry name" value="Tscrpt_elong_fac_GreA/B_fam"/>
</dbReference>
<dbReference type="OrthoDB" id="9797227at2"/>
<protein>
    <recommendedName>
        <fullName evidence="2 8">Transcription elongation factor GreA</fullName>
    </recommendedName>
    <alternativeName>
        <fullName evidence="7 8">Transcript cleavage factor GreA</fullName>
    </alternativeName>
</protein>
<comment type="caution">
    <text evidence="11">The sequence shown here is derived from an EMBL/GenBank/DDBJ whole genome shotgun (WGS) entry which is preliminary data.</text>
</comment>
<evidence type="ECO:0000259" key="9">
    <source>
        <dbReference type="Pfam" id="PF01272"/>
    </source>
</evidence>
<accession>A0A7M2Z2I1</accession>
<dbReference type="InterPro" id="IPR036805">
    <property type="entry name" value="Tscrpt_elong_fac_GreA/B_N_sf"/>
</dbReference>
<feature type="domain" description="Transcription elongation factor GreA/GreB C-terminal" evidence="9">
    <location>
        <begin position="82"/>
        <end position="148"/>
    </location>
</feature>
<evidence type="ECO:0000256" key="5">
    <source>
        <dbReference type="ARBA" id="ARBA00023163"/>
    </source>
</evidence>
<dbReference type="Pfam" id="PF03449">
    <property type="entry name" value="GreA_GreB_N"/>
    <property type="match status" value="1"/>
</dbReference>